<evidence type="ECO:0000256" key="3">
    <source>
        <dbReference type="ARBA" id="ARBA00013253"/>
    </source>
</evidence>
<reference evidence="14 15" key="2">
    <citation type="submission" date="2013-04" db="EMBL/GenBank/DDBJ databases">
        <title>The Genome Sequence of Bilophila wadsworthia 3_1_6.</title>
        <authorList>
            <consortium name="The Broad Institute Genomics Platform"/>
            <person name="Earl A."/>
            <person name="Ward D."/>
            <person name="Feldgarden M."/>
            <person name="Gevers D."/>
            <person name="Sibley C."/>
            <person name="Strauss J."/>
            <person name="Allen-Vercoe E."/>
            <person name="Walker B."/>
            <person name="Young S."/>
            <person name="Zeng Q."/>
            <person name="Gargeya S."/>
            <person name="Fitzgerald M."/>
            <person name="Haas B."/>
            <person name="Abouelleil A."/>
            <person name="Allen A.W."/>
            <person name="Alvarado L."/>
            <person name="Arachchi H.M."/>
            <person name="Berlin A.M."/>
            <person name="Chapman S.B."/>
            <person name="Gainer-Dewar J."/>
            <person name="Goldberg J."/>
            <person name="Griggs A."/>
            <person name="Gujja S."/>
            <person name="Hansen M."/>
            <person name="Howarth C."/>
            <person name="Imamovic A."/>
            <person name="Ireland A."/>
            <person name="Larimer J."/>
            <person name="McCowan C."/>
            <person name="Murphy C."/>
            <person name="Pearson M."/>
            <person name="Poon T.W."/>
            <person name="Priest M."/>
            <person name="Roberts A."/>
            <person name="Saif S."/>
            <person name="Shea T."/>
            <person name="Sisk P."/>
            <person name="Sykes S."/>
            <person name="Wortman J."/>
            <person name="Nusbaum C."/>
            <person name="Birren B."/>
        </authorList>
    </citation>
    <scope>NUCLEOTIDE SEQUENCE [LARGE SCALE GENOMIC DNA]</scope>
    <source>
        <strain evidence="14 15">3_1_6</strain>
    </source>
</reference>
<gene>
    <name evidence="14" type="ORF">HMPREF0179_01783</name>
</gene>
<keyword evidence="7 14" id="KW-0418">Kinase</keyword>
<dbReference type="GO" id="GO:0046654">
    <property type="term" value="P:tetrahydrofolate biosynthetic process"/>
    <property type="evidence" value="ECO:0007669"/>
    <property type="project" value="UniProtKB-UniPathway"/>
</dbReference>
<keyword evidence="15" id="KW-1185">Reference proteome</keyword>
<dbReference type="Proteomes" id="UP000006034">
    <property type="component" value="Unassembled WGS sequence"/>
</dbReference>
<dbReference type="GO" id="GO:0005524">
    <property type="term" value="F:ATP binding"/>
    <property type="evidence" value="ECO:0007669"/>
    <property type="project" value="UniProtKB-KW"/>
</dbReference>
<comment type="function">
    <text evidence="10">Catalyzes the transfer of pyrophosphate from adenosine triphosphate (ATP) to 6-hydroxymethyl-7,8-dihydropterin, an enzymatic step in folate biosynthesis pathway.</text>
</comment>
<comment type="pathway">
    <text evidence="1">Cofactor biosynthesis; tetrahydrofolate biosynthesis; 2-amino-4-hydroxy-6-hydroxymethyl-7,8-dihydropteridine diphosphate from 7,8-dihydroneopterin triphosphate: step 4/4.</text>
</comment>
<dbReference type="GO" id="GO:0046656">
    <property type="term" value="P:folic acid biosynthetic process"/>
    <property type="evidence" value="ECO:0007669"/>
    <property type="project" value="UniProtKB-KW"/>
</dbReference>
<evidence type="ECO:0000256" key="9">
    <source>
        <dbReference type="ARBA" id="ARBA00022909"/>
    </source>
</evidence>
<comment type="caution">
    <text evidence="14">The sequence shown here is derived from an EMBL/GenBank/DDBJ whole genome shotgun (WGS) entry which is preliminary data.</text>
</comment>
<evidence type="ECO:0000256" key="4">
    <source>
        <dbReference type="ARBA" id="ARBA00016218"/>
    </source>
</evidence>
<keyword evidence="9" id="KW-0289">Folate biosynthesis</keyword>
<dbReference type="NCBIfam" id="TIGR01498">
    <property type="entry name" value="folK"/>
    <property type="match status" value="1"/>
</dbReference>
<keyword evidence="6" id="KW-0547">Nucleotide-binding</keyword>
<keyword evidence="5" id="KW-0808">Transferase</keyword>
<feature type="domain" description="7,8-dihydro-6-hydroxymethylpterin-pyrophosphokinase" evidence="13">
    <location>
        <begin position="98"/>
        <end position="109"/>
    </location>
</feature>
<evidence type="ECO:0000313" key="15">
    <source>
        <dbReference type="Proteomes" id="UP000006034"/>
    </source>
</evidence>
<dbReference type="STRING" id="563192.HMPREF0179_01783"/>
<evidence type="ECO:0000256" key="10">
    <source>
        <dbReference type="ARBA" id="ARBA00029409"/>
    </source>
</evidence>
<dbReference type="AlphaFoldDB" id="E5Y6H0"/>
<accession>E5Y6H0</accession>
<name>E5Y6H0_BILW3</name>
<evidence type="ECO:0000313" key="14">
    <source>
        <dbReference type="EMBL" id="EFV44442.1"/>
    </source>
</evidence>
<dbReference type="eggNOG" id="COG0801">
    <property type="taxonomic scope" value="Bacteria"/>
</dbReference>
<dbReference type="HOGENOM" id="CLU_097916_0_1_7"/>
<dbReference type="PANTHER" id="PTHR43071:SF1">
    <property type="entry name" value="2-AMINO-4-HYDROXY-6-HYDROXYMETHYLDIHYDROPTERIDINE PYROPHOSPHOKINASE"/>
    <property type="match status" value="1"/>
</dbReference>
<proteinExistence type="inferred from homology"/>
<sequence length="171" mass="19465">MNERHMAYVCMGSNMGEPETNLARAREVLGALPGWKIEASSPVYFTEPQDMRDQPWFANQVLKVSCALDMTAPDFLDMLLDVEKRLGRVRETSDPAMRFGPRVIDLDLLLFDQERWDTPHLALPHPRMSERAFVLVPLRDIEPNLLLSDGRTPGEALRSLAHAVEGNRIRQ</sequence>
<reference evidence="14 15" key="1">
    <citation type="submission" date="2010-10" db="EMBL/GenBank/DDBJ databases">
        <authorList>
            <consortium name="The Broad Institute Genome Sequencing Platform"/>
            <person name="Ward D."/>
            <person name="Earl A."/>
            <person name="Feldgarden M."/>
            <person name="Young S.K."/>
            <person name="Gargeya S."/>
            <person name="Zeng Q."/>
            <person name="Alvarado L."/>
            <person name="Berlin A."/>
            <person name="Bochicchio J."/>
            <person name="Chapman S.B."/>
            <person name="Chen Z."/>
            <person name="Freedman E."/>
            <person name="Gellesch M."/>
            <person name="Goldberg J."/>
            <person name="Griggs A."/>
            <person name="Gujja S."/>
            <person name="Heilman E."/>
            <person name="Heiman D."/>
            <person name="Howarth C."/>
            <person name="Mehta T."/>
            <person name="Neiman D."/>
            <person name="Pearson M."/>
            <person name="Roberts A."/>
            <person name="Saif S."/>
            <person name="Shea T."/>
            <person name="Shenoy N."/>
            <person name="Sisk P."/>
            <person name="Stolte C."/>
            <person name="Sykes S."/>
            <person name="White J."/>
            <person name="Yandava C."/>
            <person name="Allen-Vercoe E."/>
            <person name="Sibley C."/>
            <person name="Ambrose C.E."/>
            <person name="Strauss J."/>
            <person name="Daigneault M."/>
            <person name="Haas B."/>
            <person name="Nusbaum C."/>
            <person name="Birren B."/>
        </authorList>
    </citation>
    <scope>NUCLEOTIDE SEQUENCE [LARGE SCALE GENOMIC DNA]</scope>
    <source>
        <strain evidence="14 15">3_1_6</strain>
    </source>
</reference>
<dbReference type="SUPFAM" id="SSF55083">
    <property type="entry name" value="6-hydroxymethyl-7,8-dihydropterin pyrophosphokinase, HPPK"/>
    <property type="match status" value="1"/>
</dbReference>
<dbReference type="Pfam" id="PF01288">
    <property type="entry name" value="HPPK"/>
    <property type="match status" value="1"/>
</dbReference>
<dbReference type="UniPathway" id="UPA00077">
    <property type="reaction ID" value="UER00155"/>
</dbReference>
<dbReference type="GO" id="GO:0016301">
    <property type="term" value="F:kinase activity"/>
    <property type="evidence" value="ECO:0007669"/>
    <property type="project" value="UniProtKB-KW"/>
</dbReference>
<dbReference type="InterPro" id="IPR035907">
    <property type="entry name" value="Hppk_sf"/>
</dbReference>
<evidence type="ECO:0000256" key="7">
    <source>
        <dbReference type="ARBA" id="ARBA00022777"/>
    </source>
</evidence>
<dbReference type="Gene3D" id="3.30.70.560">
    <property type="entry name" value="7,8-Dihydro-6-hydroxymethylpterin-pyrophosphokinase HPPK"/>
    <property type="match status" value="1"/>
</dbReference>
<dbReference type="OrthoDB" id="9808041at2"/>
<keyword evidence="8" id="KW-0067">ATP-binding</keyword>
<comment type="similarity">
    <text evidence="2">Belongs to the HPPK family.</text>
</comment>
<evidence type="ECO:0000259" key="13">
    <source>
        <dbReference type="PROSITE" id="PS00794"/>
    </source>
</evidence>
<evidence type="ECO:0000256" key="2">
    <source>
        <dbReference type="ARBA" id="ARBA00005810"/>
    </source>
</evidence>
<evidence type="ECO:0000256" key="5">
    <source>
        <dbReference type="ARBA" id="ARBA00022679"/>
    </source>
</evidence>
<evidence type="ECO:0000256" key="8">
    <source>
        <dbReference type="ARBA" id="ARBA00022840"/>
    </source>
</evidence>
<dbReference type="CDD" id="cd00483">
    <property type="entry name" value="HPPK"/>
    <property type="match status" value="1"/>
</dbReference>
<evidence type="ECO:0000256" key="1">
    <source>
        <dbReference type="ARBA" id="ARBA00005051"/>
    </source>
</evidence>
<evidence type="ECO:0000256" key="11">
    <source>
        <dbReference type="ARBA" id="ARBA00029766"/>
    </source>
</evidence>
<evidence type="ECO:0000256" key="12">
    <source>
        <dbReference type="ARBA" id="ARBA00033413"/>
    </source>
</evidence>
<dbReference type="EC" id="2.7.6.3" evidence="3"/>
<dbReference type="GO" id="GO:0003848">
    <property type="term" value="F:2-amino-4-hydroxy-6-hydroxymethyldihydropteridine diphosphokinase activity"/>
    <property type="evidence" value="ECO:0007669"/>
    <property type="project" value="UniProtKB-EC"/>
</dbReference>
<dbReference type="InterPro" id="IPR000550">
    <property type="entry name" value="Hppk"/>
</dbReference>
<dbReference type="PANTHER" id="PTHR43071">
    <property type="entry name" value="2-AMINO-4-HYDROXY-6-HYDROXYMETHYLDIHYDROPTERIDINE PYROPHOSPHOKINASE"/>
    <property type="match status" value="1"/>
</dbReference>
<organism evidence="14 15">
    <name type="scientific">Bilophila wadsworthia (strain 3_1_6)</name>
    <dbReference type="NCBI Taxonomy" id="563192"/>
    <lineage>
        <taxon>Bacteria</taxon>
        <taxon>Pseudomonadati</taxon>
        <taxon>Thermodesulfobacteriota</taxon>
        <taxon>Desulfovibrionia</taxon>
        <taxon>Desulfovibrionales</taxon>
        <taxon>Desulfovibrionaceae</taxon>
        <taxon>Bilophila</taxon>
    </lineage>
</organism>
<dbReference type="PROSITE" id="PS00794">
    <property type="entry name" value="HPPK"/>
    <property type="match status" value="1"/>
</dbReference>
<dbReference type="EMBL" id="ADCP02000003">
    <property type="protein sequence ID" value="EFV44442.1"/>
    <property type="molecule type" value="Genomic_DNA"/>
</dbReference>
<protein>
    <recommendedName>
        <fullName evidence="4">2-amino-4-hydroxy-6-hydroxymethyldihydropteridine pyrophosphokinase</fullName>
        <ecNumber evidence="3">2.7.6.3</ecNumber>
    </recommendedName>
    <alternativeName>
        <fullName evidence="11">6-hydroxymethyl-7,8-dihydropterin pyrophosphokinase</fullName>
    </alternativeName>
    <alternativeName>
        <fullName evidence="12">7,8-dihydro-6-hydroxymethylpterin-pyrophosphokinase</fullName>
    </alternativeName>
</protein>
<evidence type="ECO:0000256" key="6">
    <source>
        <dbReference type="ARBA" id="ARBA00022741"/>
    </source>
</evidence>